<protein>
    <submittedName>
        <fullName evidence="6">Nucleoid DNA-binding protein</fullName>
    </submittedName>
</protein>
<dbReference type="Proteomes" id="UP000236725">
    <property type="component" value="Unassembled WGS sequence"/>
</dbReference>
<reference evidence="6 7" key="1">
    <citation type="submission" date="2016-10" db="EMBL/GenBank/DDBJ databases">
        <authorList>
            <person name="Varghese N."/>
            <person name="Submissions S."/>
        </authorList>
    </citation>
    <scope>NUCLEOTIDE SEQUENCE [LARGE SCALE GENOMIC DNA]</scope>
    <source>
        <strain evidence="6 7">DSM 29073</strain>
    </source>
</reference>
<dbReference type="PANTHER" id="PTHR33175:SF2">
    <property type="entry name" value="INTEGRATION HOST FACTOR SUBUNIT ALPHA"/>
    <property type="match status" value="1"/>
</dbReference>
<dbReference type="InterPro" id="IPR000119">
    <property type="entry name" value="Hist_DNA-bd"/>
</dbReference>
<dbReference type="Pfam" id="PF00216">
    <property type="entry name" value="Bac_DNA_binding"/>
    <property type="match status" value="1"/>
</dbReference>
<evidence type="ECO:0000256" key="5">
    <source>
        <dbReference type="SAM" id="Phobius"/>
    </source>
</evidence>
<dbReference type="GO" id="GO:0003677">
    <property type="term" value="F:DNA binding"/>
    <property type="evidence" value="ECO:0007669"/>
    <property type="project" value="UniProtKB-KW"/>
</dbReference>
<feature type="compositionally biased region" description="Basic and acidic residues" evidence="4">
    <location>
        <begin position="136"/>
        <end position="145"/>
    </location>
</feature>
<feature type="region of interest" description="Disordered" evidence="4">
    <location>
        <begin position="174"/>
        <end position="211"/>
    </location>
</feature>
<dbReference type="Gene3D" id="4.10.520.10">
    <property type="entry name" value="IHF-like DNA-binding proteins"/>
    <property type="match status" value="1"/>
</dbReference>
<dbReference type="PANTHER" id="PTHR33175">
    <property type="entry name" value="DNA-BINDING PROTEIN HU"/>
    <property type="match status" value="1"/>
</dbReference>
<evidence type="ECO:0000256" key="4">
    <source>
        <dbReference type="SAM" id="MobiDB-lite"/>
    </source>
</evidence>
<dbReference type="SMART" id="SM00411">
    <property type="entry name" value="BHL"/>
    <property type="match status" value="1"/>
</dbReference>
<evidence type="ECO:0000256" key="1">
    <source>
        <dbReference type="ARBA" id="ARBA00010529"/>
    </source>
</evidence>
<sequence>MNSRLTIQDMAGLLAEYTGKDKKETERFLRVLISVVMDGVFTDKSVKIKGLGTFKIIAVEKRESIHVNTGKRFLIPEHYKFSFLPDKELKELVNKPFSFFETTEVNENVDFSDTDQSNDDDSDREAEDESVEEIIPEERIIDEKFPTTPSEPVVDILQKEEQIIETSQESLEEVVVEKKEQQQEEQQKTPEAEVPPIEPIEDVSGSEKRVNEYADYPDYSFQEVMREDYDRNEHSFLKRMIIVLFTFVLVGIVGVYLFFDFKPFFTYNYSNGNGSFEIEQKEEPDNAILSDSLDMAVVDYNDTLDVTSADTMTEKIEIPEKEPVKIKETVQATAKPAKNDLVKVKIKAGDRLTLVALEHYGHKIFWVYLYEHNKNVIADPNNVPVGTEIVIPLPELYGIDAHSSTSIAKAAALQTQILSGGK</sequence>
<evidence type="ECO:0000313" key="7">
    <source>
        <dbReference type="Proteomes" id="UP000236725"/>
    </source>
</evidence>
<dbReference type="InterPro" id="IPR010992">
    <property type="entry name" value="IHF-like_DNA-bd_dom_sf"/>
</dbReference>
<organism evidence="6 7">
    <name type="scientific">Parabacteroides chinchillae</name>
    <dbReference type="NCBI Taxonomy" id="871327"/>
    <lineage>
        <taxon>Bacteria</taxon>
        <taxon>Pseudomonadati</taxon>
        <taxon>Bacteroidota</taxon>
        <taxon>Bacteroidia</taxon>
        <taxon>Bacteroidales</taxon>
        <taxon>Tannerellaceae</taxon>
        <taxon>Parabacteroides</taxon>
    </lineage>
</organism>
<name>A0A8G2BUB3_9BACT</name>
<dbReference type="RefSeq" id="WP_103982415.1">
    <property type="nucleotide sequence ID" value="NZ_FNVS01000002.1"/>
</dbReference>
<proteinExistence type="inferred from homology"/>
<gene>
    <name evidence="6" type="ORF">SAMN05444001_102125</name>
</gene>
<feature type="region of interest" description="Disordered" evidence="4">
    <location>
        <begin position="108"/>
        <end position="150"/>
    </location>
</feature>
<dbReference type="GO" id="GO:0005829">
    <property type="term" value="C:cytosol"/>
    <property type="evidence" value="ECO:0007669"/>
    <property type="project" value="TreeGrafter"/>
</dbReference>
<keyword evidence="2 6" id="KW-0238">DNA-binding</keyword>
<dbReference type="SUPFAM" id="SSF47729">
    <property type="entry name" value="IHF-like DNA-binding proteins"/>
    <property type="match status" value="1"/>
</dbReference>
<dbReference type="AlphaFoldDB" id="A0A8G2BUB3"/>
<comment type="caution">
    <text evidence="6">The sequence shown here is derived from an EMBL/GenBank/DDBJ whole genome shotgun (WGS) entry which is preliminary data.</text>
</comment>
<keyword evidence="5" id="KW-1133">Transmembrane helix</keyword>
<feature type="compositionally biased region" description="Acidic residues" evidence="4">
    <location>
        <begin position="110"/>
        <end position="135"/>
    </location>
</feature>
<keyword evidence="7" id="KW-1185">Reference proteome</keyword>
<feature type="compositionally biased region" description="Basic and acidic residues" evidence="4">
    <location>
        <begin position="175"/>
        <end position="191"/>
    </location>
</feature>
<evidence type="ECO:0000256" key="3">
    <source>
        <dbReference type="RuleBase" id="RU003939"/>
    </source>
</evidence>
<dbReference type="GO" id="GO:0030527">
    <property type="term" value="F:structural constituent of chromatin"/>
    <property type="evidence" value="ECO:0007669"/>
    <property type="project" value="InterPro"/>
</dbReference>
<evidence type="ECO:0000256" key="2">
    <source>
        <dbReference type="ARBA" id="ARBA00023125"/>
    </source>
</evidence>
<keyword evidence="5" id="KW-0812">Transmembrane</keyword>
<keyword evidence="5" id="KW-0472">Membrane</keyword>
<feature type="transmembrane region" description="Helical" evidence="5">
    <location>
        <begin position="241"/>
        <end position="259"/>
    </location>
</feature>
<comment type="similarity">
    <text evidence="1 3">Belongs to the bacterial histone-like protein family.</text>
</comment>
<dbReference type="EMBL" id="FNVS01000002">
    <property type="protein sequence ID" value="SEF53412.1"/>
    <property type="molecule type" value="Genomic_DNA"/>
</dbReference>
<accession>A0A8G2BUB3</accession>
<evidence type="ECO:0000313" key="6">
    <source>
        <dbReference type="EMBL" id="SEF53412.1"/>
    </source>
</evidence>